<evidence type="ECO:0000313" key="1">
    <source>
        <dbReference type="EMBL" id="AKF03900.1"/>
    </source>
</evidence>
<dbReference type="PROSITE" id="PS51257">
    <property type="entry name" value="PROKAR_LIPOPROTEIN"/>
    <property type="match status" value="1"/>
</dbReference>
<gene>
    <name evidence="1" type="ORF">DB32_001049</name>
</gene>
<dbReference type="STRING" id="927083.DB32_001049"/>
<accession>A0A0F6VZW3</accession>
<dbReference type="RefSeq" id="WP_053231308.1">
    <property type="nucleotide sequence ID" value="NZ_CP011125.1"/>
</dbReference>
<name>A0A0F6VZW3_9BACT</name>
<reference evidence="1 2" key="1">
    <citation type="submission" date="2015-03" db="EMBL/GenBank/DDBJ databases">
        <title>Genome assembly of Sandaracinus amylolyticus DSM 53668.</title>
        <authorList>
            <person name="Sharma G."/>
            <person name="Subramanian S."/>
        </authorList>
    </citation>
    <scope>NUCLEOTIDE SEQUENCE [LARGE SCALE GENOMIC DNA]</scope>
    <source>
        <strain evidence="1 2">DSM 53668</strain>
    </source>
</reference>
<dbReference type="KEGG" id="samy:DB32_001049"/>
<proteinExistence type="predicted"/>
<evidence type="ECO:0008006" key="3">
    <source>
        <dbReference type="Google" id="ProtNLM"/>
    </source>
</evidence>
<dbReference type="EMBL" id="CP011125">
    <property type="protein sequence ID" value="AKF03900.1"/>
    <property type="molecule type" value="Genomic_DNA"/>
</dbReference>
<dbReference type="AlphaFoldDB" id="A0A0F6VZW3"/>
<dbReference type="Proteomes" id="UP000034883">
    <property type="component" value="Chromosome"/>
</dbReference>
<organism evidence="1 2">
    <name type="scientific">Sandaracinus amylolyticus</name>
    <dbReference type="NCBI Taxonomy" id="927083"/>
    <lineage>
        <taxon>Bacteria</taxon>
        <taxon>Pseudomonadati</taxon>
        <taxon>Myxococcota</taxon>
        <taxon>Polyangia</taxon>
        <taxon>Polyangiales</taxon>
        <taxon>Sandaracinaceae</taxon>
        <taxon>Sandaracinus</taxon>
    </lineage>
</organism>
<evidence type="ECO:0000313" key="2">
    <source>
        <dbReference type="Proteomes" id="UP000034883"/>
    </source>
</evidence>
<sequence>MNRLSTNRSIGSLLCIAALAGCGAPDEGGRDITEWMGDDYHFEAVGFLHGEELDISLGASAADSTLLFCTREYTVPQAADGTPRYDQGQLTELKINAFVEVEGERRQIELELKRHDFQADAVGTETAIVPRTATGEPGASEAWLEWEWHDESDATTFEAAGQTGTVVLELYDGQPDETGLVIPDGMGAVGVHWTARWSETEEIRGSFTVPCTTSVVVEVVAP</sequence>
<keyword evidence="2" id="KW-1185">Reference proteome</keyword>
<protein>
    <recommendedName>
        <fullName evidence="3">Lipoprotein</fullName>
    </recommendedName>
</protein>